<dbReference type="PANTHER" id="PTHR30193:SF41">
    <property type="entry name" value="DIACETYLCHITOBIOSE UPTAKE SYSTEM PERMEASE PROTEIN NGCF"/>
    <property type="match status" value="1"/>
</dbReference>
<accession>D3Q8F7</accession>
<dbReference type="KEGG" id="sna:Snas_2856"/>
<dbReference type="STRING" id="446470.Snas_2856"/>
<comment type="similarity">
    <text evidence="7">Belongs to the binding-protein-dependent transport system permease family.</text>
</comment>
<evidence type="ECO:0000313" key="10">
    <source>
        <dbReference type="Proteomes" id="UP000000844"/>
    </source>
</evidence>
<dbReference type="PANTHER" id="PTHR30193">
    <property type="entry name" value="ABC TRANSPORTER PERMEASE PROTEIN"/>
    <property type="match status" value="1"/>
</dbReference>
<evidence type="ECO:0000256" key="3">
    <source>
        <dbReference type="ARBA" id="ARBA00022475"/>
    </source>
</evidence>
<evidence type="ECO:0000256" key="5">
    <source>
        <dbReference type="ARBA" id="ARBA00022989"/>
    </source>
</evidence>
<dbReference type="InterPro" id="IPR000515">
    <property type="entry name" value="MetI-like"/>
</dbReference>
<feature type="domain" description="ABC transmembrane type-1" evidence="8">
    <location>
        <begin position="86"/>
        <end position="316"/>
    </location>
</feature>
<dbReference type="InterPro" id="IPR035906">
    <property type="entry name" value="MetI-like_sf"/>
</dbReference>
<feature type="transmembrane region" description="Helical" evidence="7">
    <location>
        <begin position="25"/>
        <end position="46"/>
    </location>
</feature>
<evidence type="ECO:0000256" key="6">
    <source>
        <dbReference type="ARBA" id="ARBA00023136"/>
    </source>
</evidence>
<dbReference type="eggNOG" id="COG1175">
    <property type="taxonomic scope" value="Bacteria"/>
</dbReference>
<dbReference type="InterPro" id="IPR051393">
    <property type="entry name" value="ABC_transporter_permease"/>
</dbReference>
<keyword evidence="2 7" id="KW-0813">Transport</keyword>
<dbReference type="Pfam" id="PF00528">
    <property type="entry name" value="BPD_transp_1"/>
    <property type="match status" value="1"/>
</dbReference>
<sequence length="327" mass="35702">MTDSSQAIRRPAKSRKVTKIKQGRFILVFLALPILLYAYLVVFPLAEMFRISFTDWSGLSPDFSYVGFDNYIDMWSDPKGWVVPGFWHTGIMLLVLPVAVIVLALFFAFMLNVGGRGTGKITGVKGASFYKIVYFFPQVLSLIVIAILWRQIYAGPSDGGVLANVLSSLGLPSPESGFINEESMVLPAVIVAMIWASVGFYFVYFSAAMSGIPEELYEAARIDGASRTTTFFKITLPLLWDSVQTAWVYLGIIALDGFVLVYAMTPGAGGGGPNHASEVIGGVIFKFALGDGRNAGMGSALGVIVFLFMSVVTVVFLRATRRDRVEY</sequence>
<keyword evidence="10" id="KW-1185">Reference proteome</keyword>
<protein>
    <submittedName>
        <fullName evidence="9">Binding-protein-dependent transport systems inner membrane component</fullName>
    </submittedName>
</protein>
<feature type="transmembrane region" description="Helical" evidence="7">
    <location>
        <begin position="295"/>
        <end position="317"/>
    </location>
</feature>
<comment type="subcellular location">
    <subcellularLocation>
        <location evidence="1 7">Cell membrane</location>
        <topology evidence="1 7">Multi-pass membrane protein</topology>
    </subcellularLocation>
</comment>
<dbReference type="SUPFAM" id="SSF161098">
    <property type="entry name" value="MetI-like"/>
    <property type="match status" value="1"/>
</dbReference>
<keyword evidence="3" id="KW-1003">Cell membrane</keyword>
<name>D3Q8F7_STANL</name>
<dbReference type="CDD" id="cd06261">
    <property type="entry name" value="TM_PBP2"/>
    <property type="match status" value="1"/>
</dbReference>
<feature type="transmembrane region" description="Helical" evidence="7">
    <location>
        <begin position="132"/>
        <end position="152"/>
    </location>
</feature>
<keyword evidence="5 7" id="KW-1133">Transmembrane helix</keyword>
<proteinExistence type="inferred from homology"/>
<dbReference type="RefSeq" id="WP_013018102.1">
    <property type="nucleotide sequence ID" value="NC_013947.1"/>
</dbReference>
<evidence type="ECO:0000256" key="4">
    <source>
        <dbReference type="ARBA" id="ARBA00022692"/>
    </source>
</evidence>
<feature type="transmembrane region" description="Helical" evidence="7">
    <location>
        <begin position="184"/>
        <end position="204"/>
    </location>
</feature>
<evidence type="ECO:0000256" key="2">
    <source>
        <dbReference type="ARBA" id="ARBA00022448"/>
    </source>
</evidence>
<dbReference type="HOGENOM" id="CLU_016047_0_0_11"/>
<keyword evidence="4 7" id="KW-0812">Transmembrane</keyword>
<dbReference type="Proteomes" id="UP000000844">
    <property type="component" value="Chromosome"/>
</dbReference>
<dbReference type="GO" id="GO:0055085">
    <property type="term" value="P:transmembrane transport"/>
    <property type="evidence" value="ECO:0007669"/>
    <property type="project" value="InterPro"/>
</dbReference>
<feature type="transmembrane region" description="Helical" evidence="7">
    <location>
        <begin position="246"/>
        <end position="265"/>
    </location>
</feature>
<organism evidence="9 10">
    <name type="scientific">Stackebrandtia nassauensis (strain DSM 44728 / CIP 108903 / NRRL B-16338 / NBRC 102104 / LLR-40K-21)</name>
    <dbReference type="NCBI Taxonomy" id="446470"/>
    <lineage>
        <taxon>Bacteria</taxon>
        <taxon>Bacillati</taxon>
        <taxon>Actinomycetota</taxon>
        <taxon>Actinomycetes</taxon>
        <taxon>Glycomycetales</taxon>
        <taxon>Glycomycetaceae</taxon>
        <taxon>Stackebrandtia</taxon>
    </lineage>
</organism>
<keyword evidence="6 7" id="KW-0472">Membrane</keyword>
<evidence type="ECO:0000313" key="9">
    <source>
        <dbReference type="EMBL" id="ADD42531.1"/>
    </source>
</evidence>
<dbReference type="OrthoDB" id="9782326at2"/>
<dbReference type="PROSITE" id="PS50928">
    <property type="entry name" value="ABC_TM1"/>
    <property type="match status" value="1"/>
</dbReference>
<reference evidence="9 10" key="1">
    <citation type="journal article" date="2009" name="Stand. Genomic Sci.">
        <title>Complete genome sequence of Stackebrandtia nassauensis type strain (LLR-40K-21).</title>
        <authorList>
            <person name="Munk C."/>
            <person name="Lapidus A."/>
            <person name="Copeland A."/>
            <person name="Jando M."/>
            <person name="Mayilraj S."/>
            <person name="Glavina Del Rio T."/>
            <person name="Nolan M."/>
            <person name="Chen F."/>
            <person name="Lucas S."/>
            <person name="Tice H."/>
            <person name="Cheng J.F."/>
            <person name="Han C."/>
            <person name="Detter J.C."/>
            <person name="Bruce D."/>
            <person name="Goodwin L."/>
            <person name="Chain P."/>
            <person name="Pitluck S."/>
            <person name="Goker M."/>
            <person name="Ovchinikova G."/>
            <person name="Pati A."/>
            <person name="Ivanova N."/>
            <person name="Mavromatis K."/>
            <person name="Chen A."/>
            <person name="Palaniappan K."/>
            <person name="Land M."/>
            <person name="Hauser L."/>
            <person name="Chang Y.J."/>
            <person name="Jeffries C.D."/>
            <person name="Bristow J."/>
            <person name="Eisen J.A."/>
            <person name="Markowitz V."/>
            <person name="Hugenholtz P."/>
            <person name="Kyrpides N.C."/>
            <person name="Klenk H.P."/>
        </authorList>
    </citation>
    <scope>NUCLEOTIDE SEQUENCE [LARGE SCALE GENOMIC DNA]</scope>
    <source>
        <strain evidence="10">DSM 44728 / CIP 108903 / NRRL B-16338 / NBRC 102104 / LLR-40K-21</strain>
    </source>
</reference>
<evidence type="ECO:0000259" key="8">
    <source>
        <dbReference type="PROSITE" id="PS50928"/>
    </source>
</evidence>
<evidence type="ECO:0000256" key="7">
    <source>
        <dbReference type="RuleBase" id="RU363032"/>
    </source>
</evidence>
<dbReference type="AlphaFoldDB" id="D3Q8F7"/>
<dbReference type="EMBL" id="CP001778">
    <property type="protein sequence ID" value="ADD42531.1"/>
    <property type="molecule type" value="Genomic_DNA"/>
</dbReference>
<dbReference type="GO" id="GO:0005886">
    <property type="term" value="C:plasma membrane"/>
    <property type="evidence" value="ECO:0007669"/>
    <property type="project" value="UniProtKB-SubCell"/>
</dbReference>
<dbReference type="Gene3D" id="1.10.3720.10">
    <property type="entry name" value="MetI-like"/>
    <property type="match status" value="1"/>
</dbReference>
<feature type="transmembrane region" description="Helical" evidence="7">
    <location>
        <begin position="86"/>
        <end position="111"/>
    </location>
</feature>
<evidence type="ECO:0000256" key="1">
    <source>
        <dbReference type="ARBA" id="ARBA00004651"/>
    </source>
</evidence>
<gene>
    <name evidence="9" type="ordered locus">Snas_2856</name>
</gene>